<evidence type="ECO:0000313" key="5">
    <source>
        <dbReference type="Proteomes" id="UP001316803"/>
    </source>
</evidence>
<keyword evidence="5" id="KW-1185">Reference proteome</keyword>
<comment type="similarity">
    <text evidence="1">Belongs to the lysine N-acyltransferase MbtK family.</text>
</comment>
<dbReference type="AlphaFoldDB" id="A0AAN8F788"/>
<dbReference type="Pfam" id="PF13523">
    <property type="entry name" value="Acetyltransf_8"/>
    <property type="match status" value="1"/>
</dbReference>
<protein>
    <recommendedName>
        <fullName evidence="3">Acyltransferase MbtK/IucB-like conserved domain-containing protein</fullName>
    </recommendedName>
</protein>
<dbReference type="SUPFAM" id="SSF55729">
    <property type="entry name" value="Acyl-CoA N-acyltransferases (Nat)"/>
    <property type="match status" value="1"/>
</dbReference>
<dbReference type="PANTHER" id="PTHR31438:SF1">
    <property type="entry name" value="LYSINE N-ACYLTRANSFERASE C17G9.06C-RELATED"/>
    <property type="match status" value="1"/>
</dbReference>
<reference evidence="4 5" key="1">
    <citation type="submission" date="2022-12" db="EMBL/GenBank/DDBJ databases">
        <title>Genomic features and morphological characterization of a novel Knufia sp. strain isolated from spacecraft assembly facility.</title>
        <authorList>
            <person name="Teixeira M."/>
            <person name="Chander A.M."/>
            <person name="Stajich J.E."/>
            <person name="Venkateswaran K."/>
        </authorList>
    </citation>
    <scope>NUCLEOTIDE SEQUENCE [LARGE SCALE GENOMIC DNA]</scope>
    <source>
        <strain evidence="4 5">FJI-L2-BK-P2</strain>
    </source>
</reference>
<dbReference type="SMART" id="SM01006">
    <property type="entry name" value="AlcB"/>
    <property type="match status" value="1"/>
</dbReference>
<dbReference type="Proteomes" id="UP001316803">
    <property type="component" value="Unassembled WGS sequence"/>
</dbReference>
<dbReference type="InterPro" id="IPR019432">
    <property type="entry name" value="Acyltransferase_MbtK/IucB-like"/>
</dbReference>
<dbReference type="Gene3D" id="3.40.630.30">
    <property type="match status" value="1"/>
</dbReference>
<sequence length="560" mass="62462">MPAQTVHLPNGQTYAVTPIFGGYTFKSNDMDIHHSAMPPGWTVNLTTEDELDEDDERIRRRSKIYIGRGEEPPEPKDHKVTISHRFTRPTLQSDSLFISSVSVPSSSDFKTPASPSRHVAMMLWATLCWYFHKDPPSPQLTTAASSQTPECARPKGDWRIKIRKEGIFKSRNILPKLERMGLIMTEDSTVGTETDPRSSEGWTDCFVSRRAFWQIDPRLFLFTLAPVQHSPLPSQSPFPSRPGSPERDQKGGAGASRGSPRPNLNSELSSASAIPDFNLNPGVASPGGPFTSGSHLPTYYPAPPTQYTFSNSIRHPIRPKPPRQGETFYSRYIPSLDSWLSFRVPTLSQKPVPYFGPGGPGTAPNHNHNVAGATSGINSISVATLPTLANFSERLSDTELLNKWMNNPRVNAAWGEAGPVSQTSSFLANALSLRHSFPVFACWDGRPFGYMEVYWVKEDKFGQVLGGNVGNWTRGLHVLVGEEEFRGPHRVKVWLTSFVHWAWLADSRTDVVVLEPRVDNTKFIQYLKDAGFYKQGEVAFPHKQSAVMKIDRDTWEAPCI</sequence>
<dbReference type="EMBL" id="JAKLMC020000001">
    <property type="protein sequence ID" value="KAK5958243.1"/>
    <property type="molecule type" value="Genomic_DNA"/>
</dbReference>
<gene>
    <name evidence="4" type="ORF">OHC33_000085</name>
</gene>
<evidence type="ECO:0000256" key="1">
    <source>
        <dbReference type="ARBA" id="ARBA00009893"/>
    </source>
</evidence>
<feature type="domain" description="Acyltransferase MbtK/IucB-like conserved" evidence="3">
    <location>
        <begin position="394"/>
        <end position="437"/>
    </location>
</feature>
<accession>A0AAN8F788</accession>
<organism evidence="4 5">
    <name type="scientific">Knufia fluminis</name>
    <dbReference type="NCBI Taxonomy" id="191047"/>
    <lineage>
        <taxon>Eukaryota</taxon>
        <taxon>Fungi</taxon>
        <taxon>Dikarya</taxon>
        <taxon>Ascomycota</taxon>
        <taxon>Pezizomycotina</taxon>
        <taxon>Eurotiomycetes</taxon>
        <taxon>Chaetothyriomycetidae</taxon>
        <taxon>Chaetothyriales</taxon>
        <taxon>Trichomeriaceae</taxon>
        <taxon>Knufia</taxon>
    </lineage>
</organism>
<name>A0AAN8F788_9EURO</name>
<proteinExistence type="inferred from homology"/>
<dbReference type="PANTHER" id="PTHR31438">
    <property type="entry name" value="LYSINE N-ACYLTRANSFERASE C17G9.06C-RELATED"/>
    <property type="match status" value="1"/>
</dbReference>
<evidence type="ECO:0000259" key="3">
    <source>
        <dbReference type="SMART" id="SM01006"/>
    </source>
</evidence>
<feature type="region of interest" description="Disordered" evidence="2">
    <location>
        <begin position="231"/>
        <end position="269"/>
    </location>
</feature>
<dbReference type="GO" id="GO:0016410">
    <property type="term" value="F:N-acyltransferase activity"/>
    <property type="evidence" value="ECO:0007669"/>
    <property type="project" value="TreeGrafter"/>
</dbReference>
<comment type="caution">
    <text evidence="4">The sequence shown here is derived from an EMBL/GenBank/DDBJ whole genome shotgun (WGS) entry which is preliminary data.</text>
</comment>
<dbReference type="InterPro" id="IPR016181">
    <property type="entry name" value="Acyl_CoA_acyltransferase"/>
</dbReference>
<dbReference type="GO" id="GO:0019290">
    <property type="term" value="P:siderophore biosynthetic process"/>
    <property type="evidence" value="ECO:0007669"/>
    <property type="project" value="InterPro"/>
</dbReference>
<evidence type="ECO:0000256" key="2">
    <source>
        <dbReference type="SAM" id="MobiDB-lite"/>
    </source>
</evidence>
<evidence type="ECO:0000313" key="4">
    <source>
        <dbReference type="EMBL" id="KAK5958243.1"/>
    </source>
</evidence>